<dbReference type="Gene3D" id="1.10.10.60">
    <property type="entry name" value="Homeodomain-like"/>
    <property type="match status" value="2"/>
</dbReference>
<dbReference type="RefSeq" id="WP_153791799.1">
    <property type="nucleotide sequence ID" value="NZ_CP045915.1"/>
</dbReference>
<dbReference type="InterPro" id="IPR054015">
    <property type="entry name" value="ExsA-like_N"/>
</dbReference>
<dbReference type="EMBL" id="CP045915">
    <property type="protein sequence ID" value="QGH35422.1"/>
    <property type="molecule type" value="Genomic_DNA"/>
</dbReference>
<dbReference type="PANTHER" id="PTHR43280">
    <property type="entry name" value="ARAC-FAMILY TRANSCRIPTIONAL REGULATOR"/>
    <property type="match status" value="1"/>
</dbReference>
<reference evidence="5 6" key="1">
    <citation type="submission" date="2019-11" db="EMBL/GenBank/DDBJ databases">
        <title>Gracilibacillus salitolerans sp. nov., a moderate halophile isolated from a saline soil in northwest China.</title>
        <authorList>
            <person name="Gan L."/>
        </authorList>
    </citation>
    <scope>NUCLEOTIDE SEQUENCE [LARGE SCALE GENOMIC DNA]</scope>
    <source>
        <strain evidence="5 6">SCU50</strain>
    </source>
</reference>
<dbReference type="Pfam" id="PF12833">
    <property type="entry name" value="HTH_18"/>
    <property type="match status" value="1"/>
</dbReference>
<evidence type="ECO:0000256" key="3">
    <source>
        <dbReference type="ARBA" id="ARBA00023163"/>
    </source>
</evidence>
<dbReference type="AlphaFoldDB" id="A0A5Q2TMU3"/>
<evidence type="ECO:0000313" key="6">
    <source>
        <dbReference type="Proteomes" id="UP000339690"/>
    </source>
</evidence>
<dbReference type="InterPro" id="IPR037923">
    <property type="entry name" value="HTH-like"/>
</dbReference>
<dbReference type="PRINTS" id="PR00032">
    <property type="entry name" value="HTHARAC"/>
</dbReference>
<dbReference type="GO" id="GO:0003700">
    <property type="term" value="F:DNA-binding transcription factor activity"/>
    <property type="evidence" value="ECO:0007669"/>
    <property type="project" value="InterPro"/>
</dbReference>
<keyword evidence="6" id="KW-1185">Reference proteome</keyword>
<dbReference type="InterPro" id="IPR009057">
    <property type="entry name" value="Homeodomain-like_sf"/>
</dbReference>
<gene>
    <name evidence="5" type="ORF">GI584_15785</name>
</gene>
<dbReference type="KEGG" id="grc:GI584_15785"/>
<organism evidence="5 6">
    <name type="scientific">Gracilibacillus salitolerans</name>
    <dbReference type="NCBI Taxonomy" id="2663022"/>
    <lineage>
        <taxon>Bacteria</taxon>
        <taxon>Bacillati</taxon>
        <taxon>Bacillota</taxon>
        <taxon>Bacilli</taxon>
        <taxon>Bacillales</taxon>
        <taxon>Bacillaceae</taxon>
        <taxon>Gracilibacillus</taxon>
    </lineage>
</organism>
<keyword evidence="2" id="KW-0238">DNA-binding</keyword>
<dbReference type="Pfam" id="PF22200">
    <property type="entry name" value="ExsA_N"/>
    <property type="match status" value="1"/>
</dbReference>
<dbReference type="SUPFAM" id="SSF51215">
    <property type="entry name" value="Regulatory protein AraC"/>
    <property type="match status" value="1"/>
</dbReference>
<protein>
    <submittedName>
        <fullName evidence="5">AraC family transcriptional regulator</fullName>
    </submittedName>
</protein>
<evidence type="ECO:0000256" key="1">
    <source>
        <dbReference type="ARBA" id="ARBA00023015"/>
    </source>
</evidence>
<dbReference type="SUPFAM" id="SSF46689">
    <property type="entry name" value="Homeodomain-like"/>
    <property type="match status" value="2"/>
</dbReference>
<dbReference type="InterPro" id="IPR014710">
    <property type="entry name" value="RmlC-like_jellyroll"/>
</dbReference>
<keyword evidence="3" id="KW-0804">Transcription</keyword>
<sequence>MSHPVIISSSSFPLIHEIGFMGDEDGVLKHPDRVMSELNVFVYVIKGQLQIIEDNEVYNLKKGSYLFLRKNIHHWGDEFYQSGSQWFYIHFFNYDIQENVNEYSTYGKTSLIHQEEYQKKLTMPKHGEVSHLGYTQSQLEQILEMFESSHPMRPLLTCMHAHQLFLELYMENLEAYTNMKSNRMVAKMIQLIDERESYKLSSQEISEALGMNYAYLSTLFKQHTGKSITQYQNERKVEKAIQLFRKENFNVSEVSDKLGFSNPFYFSRVFKKVTGMSPTDYLRQIYRG</sequence>
<evidence type="ECO:0000256" key="2">
    <source>
        <dbReference type="ARBA" id="ARBA00023125"/>
    </source>
</evidence>
<dbReference type="InterPro" id="IPR020449">
    <property type="entry name" value="Tscrpt_reg_AraC-type_HTH"/>
</dbReference>
<dbReference type="InterPro" id="IPR018060">
    <property type="entry name" value="HTH_AraC"/>
</dbReference>
<feature type="domain" description="HTH araC/xylS-type" evidence="4">
    <location>
        <begin position="186"/>
        <end position="284"/>
    </location>
</feature>
<evidence type="ECO:0000259" key="4">
    <source>
        <dbReference type="PROSITE" id="PS01124"/>
    </source>
</evidence>
<evidence type="ECO:0000313" key="5">
    <source>
        <dbReference type="EMBL" id="QGH35422.1"/>
    </source>
</evidence>
<dbReference type="Gene3D" id="2.60.120.10">
    <property type="entry name" value="Jelly Rolls"/>
    <property type="match status" value="1"/>
</dbReference>
<dbReference type="PANTHER" id="PTHR43280:SF2">
    <property type="entry name" value="HTH-TYPE TRANSCRIPTIONAL REGULATOR EXSA"/>
    <property type="match status" value="1"/>
</dbReference>
<dbReference type="Proteomes" id="UP000339690">
    <property type="component" value="Chromosome"/>
</dbReference>
<proteinExistence type="predicted"/>
<dbReference type="SMART" id="SM00342">
    <property type="entry name" value="HTH_ARAC"/>
    <property type="match status" value="1"/>
</dbReference>
<dbReference type="PROSITE" id="PS01124">
    <property type="entry name" value="HTH_ARAC_FAMILY_2"/>
    <property type="match status" value="1"/>
</dbReference>
<dbReference type="GO" id="GO:0043565">
    <property type="term" value="F:sequence-specific DNA binding"/>
    <property type="evidence" value="ECO:0007669"/>
    <property type="project" value="InterPro"/>
</dbReference>
<keyword evidence="1" id="KW-0805">Transcription regulation</keyword>
<name>A0A5Q2TMU3_9BACI</name>
<accession>A0A5Q2TMU3</accession>